<feature type="domain" description="TauD/TfdA-like" evidence="2">
    <location>
        <begin position="22"/>
        <end position="213"/>
    </location>
</feature>
<comment type="caution">
    <text evidence="3">The sequence shown here is derived from an EMBL/GenBank/DDBJ whole genome shotgun (WGS) entry which is preliminary data.</text>
</comment>
<dbReference type="GO" id="GO:0051213">
    <property type="term" value="F:dioxygenase activity"/>
    <property type="evidence" value="ECO:0007669"/>
    <property type="project" value="UniProtKB-KW"/>
</dbReference>
<dbReference type="RefSeq" id="WP_302885298.1">
    <property type="nucleotide sequence ID" value="NZ_JAUMIT010000015.1"/>
</dbReference>
<proteinExistence type="predicted"/>
<dbReference type="InterPro" id="IPR003819">
    <property type="entry name" value="TauD/TfdA-like"/>
</dbReference>
<dbReference type="EMBL" id="JAUMIT010000015">
    <property type="protein sequence ID" value="MDO3695991.1"/>
    <property type="molecule type" value="Genomic_DNA"/>
</dbReference>
<evidence type="ECO:0000259" key="2">
    <source>
        <dbReference type="Pfam" id="PF02668"/>
    </source>
</evidence>
<evidence type="ECO:0000313" key="3">
    <source>
        <dbReference type="EMBL" id="MDO3695991.1"/>
    </source>
</evidence>
<organism evidence="3 4">
    <name type="scientific">Wenyingzhuangia gilva</name>
    <dbReference type="NCBI Taxonomy" id="3057677"/>
    <lineage>
        <taxon>Bacteria</taxon>
        <taxon>Pseudomonadati</taxon>
        <taxon>Bacteroidota</taxon>
        <taxon>Flavobacteriia</taxon>
        <taxon>Flavobacteriales</taxon>
        <taxon>Flavobacteriaceae</taxon>
        <taxon>Wenyingzhuangia</taxon>
    </lineage>
</organism>
<gene>
    <name evidence="3" type="ORF">QVZ41_14155</name>
</gene>
<evidence type="ECO:0000256" key="1">
    <source>
        <dbReference type="ARBA" id="ARBA00023002"/>
    </source>
</evidence>
<accession>A0ABT8VVI9</accession>
<sequence length="215" mass="25093">MTKNEHISLKTKGWTEFKSGSSDNELISIASEIGKILKHPNGQNIFNLRPILKDKAIKGTFSNKHGLDEFPFHTDTAFLKKPARYILMHSEKPSNCNTTIISRIDFWDLLSQIDKSNAERAIYLVKTNSEIFYTSFIFRENNIEGIKYDPSCMFPFNKYAKIFDKTFQQILSIIQYENIKWSGNKTVLIDNWKSLHGRKSVKEDTERELKRIYIN</sequence>
<dbReference type="Proteomes" id="UP001168642">
    <property type="component" value="Unassembled WGS sequence"/>
</dbReference>
<dbReference type="Gene3D" id="3.60.130.10">
    <property type="entry name" value="Clavaminate synthase-like"/>
    <property type="match status" value="1"/>
</dbReference>
<keyword evidence="1" id="KW-0560">Oxidoreductase</keyword>
<protein>
    <submittedName>
        <fullName evidence="3">TauD/TfdA family dioxygenase</fullName>
    </submittedName>
</protein>
<dbReference type="Pfam" id="PF02668">
    <property type="entry name" value="TauD"/>
    <property type="match status" value="1"/>
</dbReference>
<dbReference type="SUPFAM" id="SSF51197">
    <property type="entry name" value="Clavaminate synthase-like"/>
    <property type="match status" value="1"/>
</dbReference>
<keyword evidence="3" id="KW-0223">Dioxygenase</keyword>
<reference evidence="3" key="1">
    <citation type="submission" date="2023-07" db="EMBL/GenBank/DDBJ databases">
        <title>Wenyingzhuangia sp. chi5 genome sequencing and assembly.</title>
        <authorList>
            <person name="Park S."/>
        </authorList>
    </citation>
    <scope>NUCLEOTIDE SEQUENCE</scope>
    <source>
        <strain evidence="3">Chi5</strain>
    </source>
</reference>
<evidence type="ECO:0000313" key="4">
    <source>
        <dbReference type="Proteomes" id="UP001168642"/>
    </source>
</evidence>
<dbReference type="InterPro" id="IPR042098">
    <property type="entry name" value="TauD-like_sf"/>
</dbReference>
<keyword evidence="4" id="KW-1185">Reference proteome</keyword>
<name>A0ABT8VVI9_9FLAO</name>